<evidence type="ECO:0000313" key="12">
    <source>
        <dbReference type="EMBL" id="PLB43938.1"/>
    </source>
</evidence>
<protein>
    <submittedName>
        <fullName evidence="12">Putative mitochondrial carrier protein</fullName>
    </submittedName>
</protein>
<evidence type="ECO:0000256" key="11">
    <source>
        <dbReference type="SAM" id="Phobius"/>
    </source>
</evidence>
<proteinExistence type="inferred from homology"/>
<keyword evidence="8 9" id="KW-0472">Membrane</keyword>
<evidence type="ECO:0000256" key="9">
    <source>
        <dbReference type="PROSITE-ProRule" id="PRU00282"/>
    </source>
</evidence>
<dbReference type="STRING" id="1392250.A0A2I2FTG3"/>
<evidence type="ECO:0000256" key="3">
    <source>
        <dbReference type="ARBA" id="ARBA00022448"/>
    </source>
</evidence>
<feature type="repeat" description="Solcar" evidence="9">
    <location>
        <begin position="97"/>
        <end position="193"/>
    </location>
</feature>
<feature type="repeat" description="Solcar" evidence="9">
    <location>
        <begin position="3"/>
        <end position="86"/>
    </location>
</feature>
<organism evidence="12 13">
    <name type="scientific">Aspergillus steynii IBT 23096</name>
    <dbReference type="NCBI Taxonomy" id="1392250"/>
    <lineage>
        <taxon>Eukaryota</taxon>
        <taxon>Fungi</taxon>
        <taxon>Dikarya</taxon>
        <taxon>Ascomycota</taxon>
        <taxon>Pezizomycotina</taxon>
        <taxon>Eurotiomycetes</taxon>
        <taxon>Eurotiomycetidae</taxon>
        <taxon>Eurotiales</taxon>
        <taxon>Aspergillaceae</taxon>
        <taxon>Aspergillus</taxon>
        <taxon>Aspergillus subgen. Circumdati</taxon>
    </lineage>
</organism>
<dbReference type="PANTHER" id="PTHR45667">
    <property type="entry name" value="S-ADENOSYLMETHIONINE MITOCHONDRIAL CARRIER PROTEIN"/>
    <property type="match status" value="1"/>
</dbReference>
<feature type="repeat" description="Solcar" evidence="9">
    <location>
        <begin position="218"/>
        <end position="327"/>
    </location>
</feature>
<dbReference type="GO" id="GO:0016020">
    <property type="term" value="C:membrane"/>
    <property type="evidence" value="ECO:0007669"/>
    <property type="project" value="UniProtKB-SubCell"/>
</dbReference>
<dbReference type="Gene3D" id="1.50.40.10">
    <property type="entry name" value="Mitochondrial carrier domain"/>
    <property type="match status" value="1"/>
</dbReference>
<evidence type="ECO:0000256" key="1">
    <source>
        <dbReference type="ARBA" id="ARBA00004141"/>
    </source>
</evidence>
<accession>A0A2I2FTG3</accession>
<reference evidence="12 13" key="1">
    <citation type="submission" date="2016-12" db="EMBL/GenBank/DDBJ databases">
        <title>The genomes of Aspergillus section Nigri reveals drivers in fungal speciation.</title>
        <authorList>
            <consortium name="DOE Joint Genome Institute"/>
            <person name="Vesth T.C."/>
            <person name="Nybo J."/>
            <person name="Theobald S."/>
            <person name="Brandl J."/>
            <person name="Frisvad J.C."/>
            <person name="Nielsen K.F."/>
            <person name="Lyhne E.K."/>
            <person name="Kogle M.E."/>
            <person name="Kuo A."/>
            <person name="Riley R."/>
            <person name="Clum A."/>
            <person name="Nolan M."/>
            <person name="Lipzen A."/>
            <person name="Salamov A."/>
            <person name="Henrissat B."/>
            <person name="Wiebenga A."/>
            <person name="De Vries R.P."/>
            <person name="Grigoriev I.V."/>
            <person name="Mortensen U.H."/>
            <person name="Andersen M.R."/>
            <person name="Baker S.E."/>
        </authorList>
    </citation>
    <scope>NUCLEOTIDE SEQUENCE [LARGE SCALE GENOMIC DNA]</scope>
    <source>
        <strain evidence="12 13">IBT 23096</strain>
    </source>
</reference>
<evidence type="ECO:0000256" key="4">
    <source>
        <dbReference type="ARBA" id="ARBA00022692"/>
    </source>
</evidence>
<keyword evidence="6" id="KW-0496">Mitochondrion</keyword>
<keyword evidence="13" id="KW-1185">Reference proteome</keyword>
<dbReference type="PROSITE" id="PS50920">
    <property type="entry name" value="SOLCAR"/>
    <property type="match status" value="3"/>
</dbReference>
<keyword evidence="7 11" id="KW-1133">Transmembrane helix</keyword>
<evidence type="ECO:0000313" key="13">
    <source>
        <dbReference type="Proteomes" id="UP000234275"/>
    </source>
</evidence>
<dbReference type="AlphaFoldDB" id="A0A2I2FTG3"/>
<dbReference type="Proteomes" id="UP000234275">
    <property type="component" value="Unassembled WGS sequence"/>
</dbReference>
<sequence length="351" mass="38571">MYNTNTDIWLAGAFAVVIVDFSVYPFDTLKTRIQSPNYEKLYKHADGSINRKVLFRGLYQGVGSVLLATIPSSGAFFTTYEAIKTTLSNTNTTPPLPQPLIHTIASCTGEAVSCAILTPAEVIKQNAQMIMTDTASSAKITSQTQPPKNATMQALAKFRHRPWNLWKGYTALVGRNLPFTGLHFPIFEYLRGKGLAWRAEGRRKKGEEGRQDANPVLERVLVTGLAASVSGSFASTVTTPIDVVKTRVMLAASEDADGKRTSGDGEEGQEGRKKMRRVARRGIWAMGRQIYQDEGVRGLFRGGAIRSVWSAAALSIYLGIYEGGRLYLENRRRAQDGVPYAEEIDQSGEPV</sequence>
<evidence type="ECO:0000256" key="8">
    <source>
        <dbReference type="ARBA" id="ARBA00023136"/>
    </source>
</evidence>
<dbReference type="RefSeq" id="XP_024699240.1">
    <property type="nucleotide sequence ID" value="XM_024847217.1"/>
</dbReference>
<dbReference type="EMBL" id="MSFO01000010">
    <property type="protein sequence ID" value="PLB43938.1"/>
    <property type="molecule type" value="Genomic_DNA"/>
</dbReference>
<name>A0A2I2FTG3_9EURO</name>
<dbReference type="InterPro" id="IPR018108">
    <property type="entry name" value="MCP_transmembrane"/>
</dbReference>
<evidence type="ECO:0000256" key="7">
    <source>
        <dbReference type="ARBA" id="ARBA00022989"/>
    </source>
</evidence>
<evidence type="ECO:0000256" key="6">
    <source>
        <dbReference type="ARBA" id="ARBA00022792"/>
    </source>
</evidence>
<dbReference type="OrthoDB" id="250329at2759"/>
<dbReference type="VEuPathDB" id="FungiDB:P170DRAFT_418391"/>
<comment type="similarity">
    <text evidence="2 10">Belongs to the mitochondrial carrier (TC 2.A.29) family.</text>
</comment>
<evidence type="ECO:0000256" key="2">
    <source>
        <dbReference type="ARBA" id="ARBA00006375"/>
    </source>
</evidence>
<keyword evidence="5" id="KW-0677">Repeat</keyword>
<dbReference type="InterPro" id="IPR023395">
    <property type="entry name" value="MCP_dom_sf"/>
</dbReference>
<dbReference type="SUPFAM" id="SSF103506">
    <property type="entry name" value="Mitochondrial carrier"/>
    <property type="match status" value="1"/>
</dbReference>
<keyword evidence="4 9" id="KW-0812">Transmembrane</keyword>
<keyword evidence="6" id="KW-0999">Mitochondrion inner membrane</keyword>
<comment type="caution">
    <text evidence="12">The sequence shown here is derived from an EMBL/GenBank/DDBJ whole genome shotgun (WGS) entry which is preliminary data.</text>
</comment>
<evidence type="ECO:0000256" key="5">
    <source>
        <dbReference type="ARBA" id="ARBA00022737"/>
    </source>
</evidence>
<evidence type="ECO:0000256" key="10">
    <source>
        <dbReference type="RuleBase" id="RU000488"/>
    </source>
</evidence>
<feature type="transmembrane region" description="Helical" evidence="11">
    <location>
        <begin position="6"/>
        <end position="26"/>
    </location>
</feature>
<gene>
    <name evidence="12" type="ORF">P170DRAFT_418391</name>
</gene>
<dbReference type="GeneID" id="36554916"/>
<keyword evidence="3 10" id="KW-0813">Transport</keyword>
<comment type="subcellular location">
    <subcellularLocation>
        <location evidence="1">Membrane</location>
        <topology evidence="1">Multi-pass membrane protein</topology>
    </subcellularLocation>
</comment>
<dbReference type="Pfam" id="PF00153">
    <property type="entry name" value="Mito_carr"/>
    <property type="match status" value="3"/>
</dbReference>